<gene>
    <name evidence="2" type="ORF">OJF2_50940</name>
</gene>
<dbReference type="KEGG" id="agv:OJF2_50940"/>
<sequence length="113" mass="12233">MSFLYPRRISISRPTPTAGYGAQPYGGLSPDNETEIASDLAAHIQIDKGSLAPQAKLAADAAYQTFWKIIIKAARGLVQRGDVIADDLGNRYQVISADWGPMVTTLRAQVLET</sequence>
<organism evidence="2 3">
    <name type="scientific">Aquisphaera giovannonii</name>
    <dbReference type="NCBI Taxonomy" id="406548"/>
    <lineage>
        <taxon>Bacteria</taxon>
        <taxon>Pseudomonadati</taxon>
        <taxon>Planctomycetota</taxon>
        <taxon>Planctomycetia</taxon>
        <taxon>Isosphaerales</taxon>
        <taxon>Isosphaeraceae</taxon>
        <taxon>Aquisphaera</taxon>
    </lineage>
</organism>
<accession>A0A5B9W9K5</accession>
<evidence type="ECO:0008006" key="4">
    <source>
        <dbReference type="Google" id="ProtNLM"/>
    </source>
</evidence>
<evidence type="ECO:0000313" key="3">
    <source>
        <dbReference type="Proteomes" id="UP000324233"/>
    </source>
</evidence>
<dbReference type="OrthoDB" id="9134780at2"/>
<dbReference type="RefSeq" id="WP_148596185.1">
    <property type="nucleotide sequence ID" value="NZ_CP042997.1"/>
</dbReference>
<protein>
    <recommendedName>
        <fullName evidence="4">Phage head-tail joining protein</fullName>
    </recommendedName>
</protein>
<reference evidence="2 3" key="1">
    <citation type="submission" date="2019-08" db="EMBL/GenBank/DDBJ databases">
        <title>Deep-cultivation of Planctomycetes and their phenomic and genomic characterization uncovers novel biology.</title>
        <authorList>
            <person name="Wiegand S."/>
            <person name="Jogler M."/>
            <person name="Boedeker C."/>
            <person name="Pinto D."/>
            <person name="Vollmers J."/>
            <person name="Rivas-Marin E."/>
            <person name="Kohn T."/>
            <person name="Peeters S.H."/>
            <person name="Heuer A."/>
            <person name="Rast P."/>
            <person name="Oberbeckmann S."/>
            <person name="Bunk B."/>
            <person name="Jeske O."/>
            <person name="Meyerdierks A."/>
            <person name="Storesund J.E."/>
            <person name="Kallscheuer N."/>
            <person name="Luecker S."/>
            <person name="Lage O.M."/>
            <person name="Pohl T."/>
            <person name="Merkel B.J."/>
            <person name="Hornburger P."/>
            <person name="Mueller R.-W."/>
            <person name="Bruemmer F."/>
            <person name="Labrenz M."/>
            <person name="Spormann A.M."/>
            <person name="Op den Camp H."/>
            <person name="Overmann J."/>
            <person name="Amann R."/>
            <person name="Jetten M.S.M."/>
            <person name="Mascher T."/>
            <person name="Medema M.H."/>
            <person name="Devos D.P."/>
            <person name="Kaster A.-K."/>
            <person name="Ovreas L."/>
            <person name="Rohde M."/>
            <person name="Galperin M.Y."/>
            <person name="Jogler C."/>
        </authorList>
    </citation>
    <scope>NUCLEOTIDE SEQUENCE [LARGE SCALE GENOMIC DNA]</scope>
    <source>
        <strain evidence="2 3">OJF2</strain>
    </source>
</reference>
<keyword evidence="3" id="KW-1185">Reference proteome</keyword>
<dbReference type="Proteomes" id="UP000324233">
    <property type="component" value="Chromosome"/>
</dbReference>
<dbReference type="EMBL" id="CP042997">
    <property type="protein sequence ID" value="QEH36510.1"/>
    <property type="molecule type" value="Genomic_DNA"/>
</dbReference>
<evidence type="ECO:0000256" key="1">
    <source>
        <dbReference type="SAM" id="MobiDB-lite"/>
    </source>
</evidence>
<dbReference type="AlphaFoldDB" id="A0A5B9W9K5"/>
<proteinExistence type="predicted"/>
<evidence type="ECO:0000313" key="2">
    <source>
        <dbReference type="EMBL" id="QEH36510.1"/>
    </source>
</evidence>
<feature type="region of interest" description="Disordered" evidence="1">
    <location>
        <begin position="1"/>
        <end position="26"/>
    </location>
</feature>
<name>A0A5B9W9K5_9BACT</name>